<dbReference type="GO" id="GO:0070402">
    <property type="term" value="F:NADPH binding"/>
    <property type="evidence" value="ECO:0007669"/>
    <property type="project" value="TreeGrafter"/>
</dbReference>
<evidence type="ECO:0000256" key="1">
    <source>
        <dbReference type="ARBA" id="ARBA00022857"/>
    </source>
</evidence>
<organism evidence="3 4">
    <name type="scientific">Pararhodobacter aggregans</name>
    <dbReference type="NCBI Taxonomy" id="404875"/>
    <lineage>
        <taxon>Bacteria</taxon>
        <taxon>Pseudomonadati</taxon>
        <taxon>Pseudomonadota</taxon>
        <taxon>Alphaproteobacteria</taxon>
        <taxon>Rhodobacterales</taxon>
        <taxon>Paracoccaceae</taxon>
        <taxon>Pararhodobacter</taxon>
    </lineage>
</organism>
<dbReference type="InterPro" id="IPR011032">
    <property type="entry name" value="GroES-like_sf"/>
</dbReference>
<comment type="caution">
    <text evidence="3">The sequence shown here is derived from an EMBL/GenBank/DDBJ whole genome shotgun (WGS) entry which is preliminary data.</text>
</comment>
<dbReference type="GO" id="GO:0016651">
    <property type="term" value="F:oxidoreductase activity, acting on NAD(P)H"/>
    <property type="evidence" value="ECO:0007669"/>
    <property type="project" value="TreeGrafter"/>
</dbReference>
<sequence>MQTHALIYRRFGPPLEALALEPLALPPGGGFRVAMLLSPVNPSDLIPVTGAYAHRITLPCVAGYEGVGRVLDGTGRRVLPLRAGGTWQGVVTADPDWAVPVPDDIPDSLAARAYINPMAARAMLARWPVAGRRVLLSGAGSQCAALLAHWAQGDGAVEVAGIYRSPARRAVLEALGIRPIPMADHRQIAEAAARADVTFDSLGGPVGTLVLDRMRAGSDFVGYGLLSGQTIRPERPPAAGFHRFHLREAQAALGPADWQAAFRALWPLLRHAPMAPVREVPLAEWRAALAAGAEPGSAKVLLRFPEDGTS</sequence>
<dbReference type="SUPFAM" id="SSF50129">
    <property type="entry name" value="GroES-like"/>
    <property type="match status" value="1"/>
</dbReference>
<dbReference type="Proteomes" id="UP000244810">
    <property type="component" value="Unassembled WGS sequence"/>
</dbReference>
<reference evidence="3 4" key="1">
    <citation type="journal article" date="2011" name="Syst. Appl. Microbiol.">
        <title>Defluviimonas denitrificans gen. nov., sp. nov., and Pararhodobacter aggregans gen. nov., sp. nov., non-phototrophic Rhodobacteraceae from the biofilter of a marine aquaculture.</title>
        <authorList>
            <person name="Foesel B.U."/>
            <person name="Drake H.L."/>
            <person name="Schramm A."/>
        </authorList>
    </citation>
    <scope>NUCLEOTIDE SEQUENCE [LARGE SCALE GENOMIC DNA]</scope>
    <source>
        <strain evidence="3 4">D1-19</strain>
    </source>
</reference>
<dbReference type="Gene3D" id="3.90.180.10">
    <property type="entry name" value="Medium-chain alcohol dehydrogenases, catalytic domain"/>
    <property type="match status" value="1"/>
</dbReference>
<dbReference type="OrthoDB" id="9788224at2"/>
<dbReference type="PANTHER" id="PTHR48106">
    <property type="entry name" value="QUINONE OXIDOREDUCTASE PIG3-RELATED"/>
    <property type="match status" value="1"/>
</dbReference>
<gene>
    <name evidence="3" type="ORF">DDE23_23755</name>
</gene>
<dbReference type="InterPro" id="IPR036291">
    <property type="entry name" value="NAD(P)-bd_dom_sf"/>
</dbReference>
<evidence type="ECO:0000256" key="2">
    <source>
        <dbReference type="ARBA" id="ARBA00023002"/>
    </source>
</evidence>
<evidence type="ECO:0000313" key="4">
    <source>
        <dbReference type="Proteomes" id="UP000244810"/>
    </source>
</evidence>
<dbReference type="AlphaFoldDB" id="A0A2T7UK26"/>
<dbReference type="RefSeq" id="WP_107754972.1">
    <property type="nucleotide sequence ID" value="NZ_QBKF01000019.1"/>
</dbReference>
<name>A0A2T7UK26_9RHOB</name>
<keyword evidence="2" id="KW-0560">Oxidoreductase</keyword>
<evidence type="ECO:0000313" key="3">
    <source>
        <dbReference type="EMBL" id="PVE45028.1"/>
    </source>
</evidence>
<accession>A0A2T7UK26</accession>
<keyword evidence="1" id="KW-0521">NADP</keyword>
<dbReference type="PANTHER" id="PTHR48106:SF2">
    <property type="entry name" value="ZN2+-BINDING DEHYDROGENASE"/>
    <property type="match status" value="1"/>
</dbReference>
<keyword evidence="4" id="KW-1185">Reference proteome</keyword>
<protein>
    <submittedName>
        <fullName evidence="3">Alcohol dehydrogenase</fullName>
    </submittedName>
</protein>
<dbReference type="Gene3D" id="3.40.50.720">
    <property type="entry name" value="NAD(P)-binding Rossmann-like Domain"/>
    <property type="match status" value="1"/>
</dbReference>
<dbReference type="EMBL" id="QDDR01000019">
    <property type="protein sequence ID" value="PVE45028.1"/>
    <property type="molecule type" value="Genomic_DNA"/>
</dbReference>
<proteinExistence type="predicted"/>
<dbReference type="SUPFAM" id="SSF51735">
    <property type="entry name" value="NAD(P)-binding Rossmann-fold domains"/>
    <property type="match status" value="1"/>
</dbReference>